<evidence type="ECO:0000313" key="2">
    <source>
        <dbReference type="EMBL" id="CAB3384863.1"/>
    </source>
</evidence>
<dbReference type="AlphaFoldDB" id="A0A8S1E3U1"/>
<evidence type="ECO:0000313" key="3">
    <source>
        <dbReference type="Proteomes" id="UP000494165"/>
    </source>
</evidence>
<dbReference type="EMBL" id="CADEPI010000376">
    <property type="protein sequence ID" value="CAB3384863.1"/>
    <property type="molecule type" value="Genomic_DNA"/>
</dbReference>
<organism evidence="2 3">
    <name type="scientific">Cloeon dipterum</name>
    <dbReference type="NCBI Taxonomy" id="197152"/>
    <lineage>
        <taxon>Eukaryota</taxon>
        <taxon>Metazoa</taxon>
        <taxon>Ecdysozoa</taxon>
        <taxon>Arthropoda</taxon>
        <taxon>Hexapoda</taxon>
        <taxon>Insecta</taxon>
        <taxon>Pterygota</taxon>
        <taxon>Palaeoptera</taxon>
        <taxon>Ephemeroptera</taxon>
        <taxon>Pisciforma</taxon>
        <taxon>Baetidae</taxon>
        <taxon>Cloeon</taxon>
    </lineage>
</organism>
<dbReference type="Proteomes" id="UP000494165">
    <property type="component" value="Unassembled WGS sequence"/>
</dbReference>
<sequence>MSHYFGFCVNCWRVQVARYYISLRSTAYGRASTLNRARRGTSFHRLIVHSSSSSSSDGDASLQRRGRRKKARPAGVGLTR</sequence>
<accession>A0A8S1E3U1</accession>
<comment type="caution">
    <text evidence="2">The sequence shown here is derived from an EMBL/GenBank/DDBJ whole genome shotgun (WGS) entry which is preliminary data.</text>
</comment>
<keyword evidence="3" id="KW-1185">Reference proteome</keyword>
<name>A0A8S1E3U1_9INSE</name>
<feature type="region of interest" description="Disordered" evidence="1">
    <location>
        <begin position="48"/>
        <end position="80"/>
    </location>
</feature>
<proteinExistence type="predicted"/>
<evidence type="ECO:0000256" key="1">
    <source>
        <dbReference type="SAM" id="MobiDB-lite"/>
    </source>
</evidence>
<protein>
    <submittedName>
        <fullName evidence="2">Uncharacterized protein</fullName>
    </submittedName>
</protein>
<gene>
    <name evidence="2" type="ORF">CLODIP_2_CD10806</name>
</gene>
<reference evidence="2 3" key="1">
    <citation type="submission" date="2020-04" db="EMBL/GenBank/DDBJ databases">
        <authorList>
            <person name="Alioto T."/>
            <person name="Alioto T."/>
            <person name="Gomez Garrido J."/>
        </authorList>
    </citation>
    <scope>NUCLEOTIDE SEQUENCE [LARGE SCALE GENOMIC DNA]</scope>
</reference>